<organism evidence="1 2">
    <name type="scientific">Elasticomyces elasticus</name>
    <dbReference type="NCBI Taxonomy" id="574655"/>
    <lineage>
        <taxon>Eukaryota</taxon>
        <taxon>Fungi</taxon>
        <taxon>Dikarya</taxon>
        <taxon>Ascomycota</taxon>
        <taxon>Pezizomycotina</taxon>
        <taxon>Dothideomycetes</taxon>
        <taxon>Dothideomycetidae</taxon>
        <taxon>Mycosphaerellales</taxon>
        <taxon>Teratosphaeriaceae</taxon>
        <taxon>Elasticomyces</taxon>
    </lineage>
</organism>
<evidence type="ECO:0000313" key="2">
    <source>
        <dbReference type="Proteomes" id="UP001310594"/>
    </source>
</evidence>
<evidence type="ECO:0000313" key="1">
    <source>
        <dbReference type="EMBL" id="KAK5705459.1"/>
    </source>
</evidence>
<name>A0AAN7ZQ70_9PEZI</name>
<gene>
    <name evidence="1" type="ORF">LTR97_002577</name>
</gene>
<dbReference type="EMBL" id="JAVRQU010000003">
    <property type="protein sequence ID" value="KAK5705459.1"/>
    <property type="molecule type" value="Genomic_DNA"/>
</dbReference>
<protein>
    <submittedName>
        <fullName evidence="1">Uncharacterized protein</fullName>
    </submittedName>
</protein>
<dbReference type="Proteomes" id="UP001310594">
    <property type="component" value="Unassembled WGS sequence"/>
</dbReference>
<reference evidence="1" key="1">
    <citation type="submission" date="2023-08" db="EMBL/GenBank/DDBJ databases">
        <title>Black Yeasts Isolated from many extreme environments.</title>
        <authorList>
            <person name="Coleine C."/>
            <person name="Stajich J.E."/>
            <person name="Selbmann L."/>
        </authorList>
    </citation>
    <scope>NUCLEOTIDE SEQUENCE</scope>
    <source>
        <strain evidence="1">CCFEE 5810</strain>
    </source>
</reference>
<comment type="caution">
    <text evidence="1">The sequence shown here is derived from an EMBL/GenBank/DDBJ whole genome shotgun (WGS) entry which is preliminary data.</text>
</comment>
<sequence length="409" mass="46298">MCSVLYPGRPVKHLLISTKAIATFNRKSFSLFAHLSLRDPAHRYQGGDDSVEDEDRAFFDRILAMMVEEALMGTLIDENDVPEDIKPHLAYPLPKFEFIKNTPLPFGSCTLPVYLIANFDRQGIPLPPLLAAIPKPELDILRSRILQPAKSPMLQALMYALNNIADPKQQAFARNRCYAWYDIVALCDQRPELFSTYVNGVPTAVTSLRTNKRYYRQTLWSVLEPRIFREIASYRCDSTDDLEVLQLVNDRLLNLRESKTVTRTGQGQTGSKNPDLEAWVEGGAFAIAVEAMRILLLQADPKDTGKKSTGKIKYKSTVETSCNGVSVWSSWNYMNTQTGRHQDNRADTYLEPLVVARMQSYPAIHQHGTAARLLFTRPEYSHPPPHHEGCFASSVRSCRQYMSSLYSSN</sequence>
<proteinExistence type="predicted"/>
<dbReference type="AlphaFoldDB" id="A0AAN7ZQ70"/>
<accession>A0AAN7ZQ70</accession>